<dbReference type="PANTHER" id="PTHR33336:SF15">
    <property type="entry name" value="ABM DOMAIN-CONTAINING PROTEIN"/>
    <property type="match status" value="1"/>
</dbReference>
<sequence length="101" mass="11729">MNNKVTLIANIDILPGFEEEVKNAMVTMAIETRKETGCELFLVNTREDSPQMIVNYEVYQNQEAFELHKTYNYAATFFDYVKGKIKDDEIEVVYLTALNSY</sequence>
<dbReference type="SUPFAM" id="SSF54909">
    <property type="entry name" value="Dimeric alpha+beta barrel"/>
    <property type="match status" value="1"/>
</dbReference>
<keyword evidence="2" id="KW-0503">Monooxygenase</keyword>
<feature type="domain" description="ABM" evidence="1">
    <location>
        <begin position="5"/>
        <end position="93"/>
    </location>
</feature>
<dbReference type="AlphaFoldDB" id="A0A841JMA6"/>
<dbReference type="Proteomes" id="UP000548326">
    <property type="component" value="Unassembled WGS sequence"/>
</dbReference>
<name>A0A841JMA6_9SPHI</name>
<dbReference type="EMBL" id="JACHCA010000016">
    <property type="protein sequence ID" value="MBB6130726.1"/>
    <property type="molecule type" value="Genomic_DNA"/>
</dbReference>
<comment type="caution">
    <text evidence="2">The sequence shown here is derived from an EMBL/GenBank/DDBJ whole genome shotgun (WGS) entry which is preliminary data.</text>
</comment>
<dbReference type="GO" id="GO:0004497">
    <property type="term" value="F:monooxygenase activity"/>
    <property type="evidence" value="ECO:0007669"/>
    <property type="project" value="UniProtKB-KW"/>
</dbReference>
<dbReference type="InterPro" id="IPR011008">
    <property type="entry name" value="Dimeric_a/b-barrel"/>
</dbReference>
<protein>
    <submittedName>
        <fullName evidence="2">Quinol monooxygenase YgiN</fullName>
    </submittedName>
</protein>
<dbReference type="RefSeq" id="WP_183589419.1">
    <property type="nucleotide sequence ID" value="NZ_JACHCA010000016.1"/>
</dbReference>
<dbReference type="PROSITE" id="PS51725">
    <property type="entry name" value="ABM"/>
    <property type="match status" value="1"/>
</dbReference>
<dbReference type="Pfam" id="PF03992">
    <property type="entry name" value="ABM"/>
    <property type="match status" value="1"/>
</dbReference>
<dbReference type="InterPro" id="IPR007138">
    <property type="entry name" value="ABM_dom"/>
</dbReference>
<evidence type="ECO:0000313" key="2">
    <source>
        <dbReference type="EMBL" id="MBB6130726.1"/>
    </source>
</evidence>
<proteinExistence type="predicted"/>
<evidence type="ECO:0000313" key="3">
    <source>
        <dbReference type="Proteomes" id="UP000548326"/>
    </source>
</evidence>
<dbReference type="InterPro" id="IPR050744">
    <property type="entry name" value="AI-2_Isomerase_LsrG"/>
</dbReference>
<dbReference type="Gene3D" id="3.30.70.100">
    <property type="match status" value="1"/>
</dbReference>
<organism evidence="2 3">
    <name type="scientific">Mucilaginibacter lappiensis</name>
    <dbReference type="NCBI Taxonomy" id="354630"/>
    <lineage>
        <taxon>Bacteria</taxon>
        <taxon>Pseudomonadati</taxon>
        <taxon>Bacteroidota</taxon>
        <taxon>Sphingobacteriia</taxon>
        <taxon>Sphingobacteriales</taxon>
        <taxon>Sphingobacteriaceae</taxon>
        <taxon>Mucilaginibacter</taxon>
    </lineage>
</organism>
<evidence type="ECO:0000259" key="1">
    <source>
        <dbReference type="PROSITE" id="PS51725"/>
    </source>
</evidence>
<dbReference type="PANTHER" id="PTHR33336">
    <property type="entry name" value="QUINOL MONOOXYGENASE YGIN-RELATED"/>
    <property type="match status" value="1"/>
</dbReference>
<reference evidence="2 3" key="1">
    <citation type="submission" date="2020-08" db="EMBL/GenBank/DDBJ databases">
        <title>Genomic Encyclopedia of Type Strains, Phase IV (KMG-V): Genome sequencing to study the core and pangenomes of soil and plant-associated prokaryotes.</title>
        <authorList>
            <person name="Whitman W."/>
        </authorList>
    </citation>
    <scope>NUCLEOTIDE SEQUENCE [LARGE SCALE GENOMIC DNA]</scope>
    <source>
        <strain evidence="2 3">MP601</strain>
    </source>
</reference>
<accession>A0A841JMA6</accession>
<keyword evidence="2" id="KW-0560">Oxidoreductase</keyword>
<gene>
    <name evidence="2" type="ORF">HDF22_004869</name>
</gene>